<keyword evidence="2" id="KW-0732">Signal</keyword>
<reference evidence="3 4" key="1">
    <citation type="submission" date="2019-07" db="EMBL/GenBank/DDBJ databases">
        <title>Caenimonas sedimenti sp. nov., isolated from activated sludge.</title>
        <authorList>
            <person name="Xu J."/>
        </authorList>
    </citation>
    <scope>NUCLEOTIDE SEQUENCE [LARGE SCALE GENOMIC DNA]</scope>
    <source>
        <strain evidence="3 4">HX-9-20</strain>
    </source>
</reference>
<evidence type="ECO:0000313" key="3">
    <source>
        <dbReference type="EMBL" id="TWO69745.1"/>
    </source>
</evidence>
<evidence type="ECO:0000256" key="2">
    <source>
        <dbReference type="SAM" id="SignalP"/>
    </source>
</evidence>
<dbReference type="Gene3D" id="3.40.190.150">
    <property type="entry name" value="Bordetella uptake gene, domain 1"/>
    <property type="match status" value="1"/>
</dbReference>
<protein>
    <submittedName>
        <fullName evidence="3">Tripartite tricarboxylate transporter substrate binding protein</fullName>
    </submittedName>
</protein>
<dbReference type="InterPro" id="IPR005064">
    <property type="entry name" value="BUG"/>
</dbReference>
<comment type="similarity">
    <text evidence="1">Belongs to the UPF0065 (bug) family.</text>
</comment>
<name>A0A562ZN62_9BURK</name>
<dbReference type="PIRSF" id="PIRSF017082">
    <property type="entry name" value="YflP"/>
    <property type="match status" value="1"/>
</dbReference>
<feature type="signal peptide" evidence="2">
    <location>
        <begin position="1"/>
        <end position="33"/>
    </location>
</feature>
<comment type="caution">
    <text evidence="3">The sequence shown here is derived from an EMBL/GenBank/DDBJ whole genome shotgun (WGS) entry which is preliminary data.</text>
</comment>
<evidence type="ECO:0000256" key="1">
    <source>
        <dbReference type="ARBA" id="ARBA00006987"/>
    </source>
</evidence>
<proteinExistence type="inferred from homology"/>
<evidence type="ECO:0000313" key="4">
    <source>
        <dbReference type="Proteomes" id="UP000318199"/>
    </source>
</evidence>
<gene>
    <name evidence="3" type="ORF">FN976_18150</name>
</gene>
<organism evidence="3 4">
    <name type="scientific">Caenimonas sedimenti</name>
    <dbReference type="NCBI Taxonomy" id="2596921"/>
    <lineage>
        <taxon>Bacteria</taxon>
        <taxon>Pseudomonadati</taxon>
        <taxon>Pseudomonadota</taxon>
        <taxon>Betaproteobacteria</taxon>
        <taxon>Burkholderiales</taxon>
        <taxon>Comamonadaceae</taxon>
        <taxon>Caenimonas</taxon>
    </lineage>
</organism>
<dbReference type="Pfam" id="PF03401">
    <property type="entry name" value="TctC"/>
    <property type="match status" value="1"/>
</dbReference>
<dbReference type="PANTHER" id="PTHR42928:SF5">
    <property type="entry name" value="BLR1237 PROTEIN"/>
    <property type="match status" value="1"/>
</dbReference>
<dbReference type="OrthoDB" id="8970543at2"/>
<dbReference type="PANTHER" id="PTHR42928">
    <property type="entry name" value="TRICARBOXYLATE-BINDING PROTEIN"/>
    <property type="match status" value="1"/>
</dbReference>
<dbReference type="InterPro" id="IPR006311">
    <property type="entry name" value="TAT_signal"/>
</dbReference>
<sequence>MNVLSGSFSRRAWLRAAAATTATASFGATWAQAFPARPFRIVVPWAAGGSVDIAGRVVGEALHAALGQPGVVENMPGAAGTIGADQVAKAVADGHTLLIGTSSMAIDVAGGRKTPYELQRDLLPVALVADTHSIVLVPPGSPYRTLADLIAAARAKPGELTYGTQGVGSPAHLFSELFCQAAQIKMLHVPYSRTRPAADLIAGRLSVMFATAPSSIGQVKGSVLRPLAVTGSRRLAALPDVPTVAQAGVPGYEAGQWVGVFAPAATPVPVVERLSQEITAAVSSAPVTRLLEDRALEPRTAASPAMRKIVAEEIDKWAAVMRTGGIKLEA</sequence>
<dbReference type="AlphaFoldDB" id="A0A562ZN62"/>
<dbReference type="RefSeq" id="WP_145894459.1">
    <property type="nucleotide sequence ID" value="NZ_VOBQ01000014.1"/>
</dbReference>
<dbReference type="Proteomes" id="UP000318199">
    <property type="component" value="Unassembled WGS sequence"/>
</dbReference>
<dbReference type="InterPro" id="IPR042100">
    <property type="entry name" value="Bug_dom1"/>
</dbReference>
<dbReference type="Gene3D" id="3.40.190.10">
    <property type="entry name" value="Periplasmic binding protein-like II"/>
    <property type="match status" value="1"/>
</dbReference>
<dbReference type="SUPFAM" id="SSF53850">
    <property type="entry name" value="Periplasmic binding protein-like II"/>
    <property type="match status" value="1"/>
</dbReference>
<feature type="chain" id="PRO_5021766930" evidence="2">
    <location>
        <begin position="34"/>
        <end position="330"/>
    </location>
</feature>
<dbReference type="PROSITE" id="PS51318">
    <property type="entry name" value="TAT"/>
    <property type="match status" value="1"/>
</dbReference>
<keyword evidence="4" id="KW-1185">Reference proteome</keyword>
<dbReference type="EMBL" id="VOBQ01000014">
    <property type="protein sequence ID" value="TWO69745.1"/>
    <property type="molecule type" value="Genomic_DNA"/>
</dbReference>
<accession>A0A562ZN62</accession>